<proteinExistence type="predicted"/>
<evidence type="ECO:0000313" key="2">
    <source>
        <dbReference type="EMBL" id="KAA6355341.1"/>
    </source>
</evidence>
<organism evidence="2 3">
    <name type="scientific">Streblomastix strix</name>
    <dbReference type="NCBI Taxonomy" id="222440"/>
    <lineage>
        <taxon>Eukaryota</taxon>
        <taxon>Metamonada</taxon>
        <taxon>Preaxostyla</taxon>
        <taxon>Oxymonadida</taxon>
        <taxon>Streblomastigidae</taxon>
        <taxon>Streblomastix</taxon>
    </lineage>
</organism>
<reference evidence="2 3" key="1">
    <citation type="submission" date="2019-03" db="EMBL/GenBank/DDBJ databases">
        <title>Single cell metagenomics reveals metabolic interactions within the superorganism composed of flagellate Streblomastix strix and complex community of Bacteroidetes bacteria on its surface.</title>
        <authorList>
            <person name="Treitli S.C."/>
            <person name="Kolisko M."/>
            <person name="Husnik F."/>
            <person name="Keeling P."/>
            <person name="Hampl V."/>
        </authorList>
    </citation>
    <scope>NUCLEOTIDE SEQUENCE [LARGE SCALE GENOMIC DNA]</scope>
    <source>
        <strain evidence="2">ST1C</strain>
    </source>
</reference>
<dbReference type="Proteomes" id="UP000324800">
    <property type="component" value="Unassembled WGS sequence"/>
</dbReference>
<accession>A0A5J4TCF5</accession>
<feature type="region of interest" description="Disordered" evidence="1">
    <location>
        <begin position="54"/>
        <end position="73"/>
    </location>
</feature>
<comment type="caution">
    <text evidence="2">The sequence shown here is derived from an EMBL/GenBank/DDBJ whole genome shotgun (WGS) entry which is preliminary data.</text>
</comment>
<name>A0A5J4TCF5_9EUKA</name>
<gene>
    <name evidence="2" type="ORF">EZS28_049132</name>
</gene>
<sequence length="272" mass="30407">MGNQHGEEPVNDDSRKIEQNQINDCKMEENCVKRNTGQSQIPSEFHWITKLPSAQNQEKLTPNEETKQSQDLDSTIEGLEQRTVPQSQYITGNLLVESRSGQKQTNISNNCFTTSDSIKRCIKEQLGCMPEASESRRTDSLPGRLGQVQSLNIESNNSSAAFNINRGAAATALAKLVDRTPEKAEKLNIQQHAFHIPGLQNKILDLLSRLATSGDYTIDQEILNEALHILKVRPTALFYNGRNVRETAPPIPLYFGGCRLHVPFFSFVTEAL</sequence>
<dbReference type="AlphaFoldDB" id="A0A5J4TCF5"/>
<dbReference type="EMBL" id="SNRW01034768">
    <property type="protein sequence ID" value="KAA6355341.1"/>
    <property type="molecule type" value="Genomic_DNA"/>
</dbReference>
<protein>
    <submittedName>
        <fullName evidence="2">Uncharacterized protein</fullName>
    </submittedName>
</protein>
<evidence type="ECO:0000256" key="1">
    <source>
        <dbReference type="SAM" id="MobiDB-lite"/>
    </source>
</evidence>
<feature type="compositionally biased region" description="Basic and acidic residues" evidence="1">
    <location>
        <begin position="1"/>
        <end position="18"/>
    </location>
</feature>
<feature type="compositionally biased region" description="Basic and acidic residues" evidence="1">
    <location>
        <begin position="61"/>
        <end position="70"/>
    </location>
</feature>
<feature type="region of interest" description="Disordered" evidence="1">
    <location>
        <begin position="1"/>
        <end position="21"/>
    </location>
</feature>
<evidence type="ECO:0000313" key="3">
    <source>
        <dbReference type="Proteomes" id="UP000324800"/>
    </source>
</evidence>